<gene>
    <name evidence="1" type="ORF">S12H4_46033</name>
</gene>
<proteinExistence type="predicted"/>
<feature type="non-terminal residue" evidence="1">
    <location>
        <position position="1"/>
    </location>
</feature>
<name>X1VAI5_9ZZZZ</name>
<accession>X1VAI5</accession>
<protein>
    <submittedName>
        <fullName evidence="1">Uncharacterized protein</fullName>
    </submittedName>
</protein>
<dbReference type="AlphaFoldDB" id="X1VAI5"/>
<evidence type="ECO:0000313" key="1">
    <source>
        <dbReference type="EMBL" id="GAJ13827.1"/>
    </source>
</evidence>
<organism evidence="1">
    <name type="scientific">marine sediment metagenome</name>
    <dbReference type="NCBI Taxonomy" id="412755"/>
    <lineage>
        <taxon>unclassified sequences</taxon>
        <taxon>metagenomes</taxon>
        <taxon>ecological metagenomes</taxon>
    </lineage>
</organism>
<sequence length="77" mass="8754">SAASLGALQNVLCNTFRVDRVEKLHKSVEDFMSDVVTIGFLLEKLIKEDDNIRSVDDYTRIKRYLSTAHLVVVNEDV</sequence>
<dbReference type="EMBL" id="BARW01028523">
    <property type="protein sequence ID" value="GAJ13827.1"/>
    <property type="molecule type" value="Genomic_DNA"/>
</dbReference>
<comment type="caution">
    <text evidence="1">The sequence shown here is derived from an EMBL/GenBank/DDBJ whole genome shotgun (WGS) entry which is preliminary data.</text>
</comment>
<reference evidence="1" key="1">
    <citation type="journal article" date="2014" name="Front. Microbiol.">
        <title>High frequency of phylogenetically diverse reductive dehalogenase-homologous genes in deep subseafloor sedimentary metagenomes.</title>
        <authorList>
            <person name="Kawai M."/>
            <person name="Futagami T."/>
            <person name="Toyoda A."/>
            <person name="Takaki Y."/>
            <person name="Nishi S."/>
            <person name="Hori S."/>
            <person name="Arai W."/>
            <person name="Tsubouchi T."/>
            <person name="Morono Y."/>
            <person name="Uchiyama I."/>
            <person name="Ito T."/>
            <person name="Fujiyama A."/>
            <person name="Inagaki F."/>
            <person name="Takami H."/>
        </authorList>
    </citation>
    <scope>NUCLEOTIDE SEQUENCE</scope>
    <source>
        <strain evidence="1">Expedition CK06-06</strain>
    </source>
</reference>